<accession>A0A2V5I5U9</accession>
<sequence>MSILKIGRLFLSSLAEQTRTPNRDQLAHYQATAAGTFSRNQPTHRAWLMPRSERLGPCTPRMGKFSLASSSALRCDHSSAGVALQR</sequence>
<name>A0A2V5I5U9_9EURO</name>
<protein>
    <submittedName>
        <fullName evidence="1">Uncharacterized protein</fullName>
    </submittedName>
</protein>
<evidence type="ECO:0000313" key="2">
    <source>
        <dbReference type="Proteomes" id="UP000248817"/>
    </source>
</evidence>
<keyword evidence="2" id="KW-1185">Reference proteome</keyword>
<gene>
    <name evidence="1" type="ORF">BP00DRAFT_162718</name>
</gene>
<evidence type="ECO:0000313" key="1">
    <source>
        <dbReference type="EMBL" id="PYI32118.1"/>
    </source>
</evidence>
<dbReference type="Proteomes" id="UP000248817">
    <property type="component" value="Unassembled WGS sequence"/>
</dbReference>
<organism evidence="1 2">
    <name type="scientific">Aspergillus indologenus CBS 114.80</name>
    <dbReference type="NCBI Taxonomy" id="1450541"/>
    <lineage>
        <taxon>Eukaryota</taxon>
        <taxon>Fungi</taxon>
        <taxon>Dikarya</taxon>
        <taxon>Ascomycota</taxon>
        <taxon>Pezizomycotina</taxon>
        <taxon>Eurotiomycetes</taxon>
        <taxon>Eurotiomycetidae</taxon>
        <taxon>Eurotiales</taxon>
        <taxon>Aspergillaceae</taxon>
        <taxon>Aspergillus</taxon>
        <taxon>Aspergillus subgen. Circumdati</taxon>
    </lineage>
</organism>
<proteinExistence type="predicted"/>
<dbReference type="EMBL" id="KZ825496">
    <property type="protein sequence ID" value="PYI32118.1"/>
    <property type="molecule type" value="Genomic_DNA"/>
</dbReference>
<reference evidence="1 2" key="1">
    <citation type="submission" date="2018-02" db="EMBL/GenBank/DDBJ databases">
        <title>The genomes of Aspergillus section Nigri reveals drivers in fungal speciation.</title>
        <authorList>
            <consortium name="DOE Joint Genome Institute"/>
            <person name="Vesth T.C."/>
            <person name="Nybo J."/>
            <person name="Theobald S."/>
            <person name="Brandl J."/>
            <person name="Frisvad J.C."/>
            <person name="Nielsen K.F."/>
            <person name="Lyhne E.K."/>
            <person name="Kogle M.E."/>
            <person name="Kuo A."/>
            <person name="Riley R."/>
            <person name="Clum A."/>
            <person name="Nolan M."/>
            <person name="Lipzen A."/>
            <person name="Salamov A."/>
            <person name="Henrissat B."/>
            <person name="Wiebenga A."/>
            <person name="De vries R.P."/>
            <person name="Grigoriev I.V."/>
            <person name="Mortensen U.H."/>
            <person name="Andersen M.R."/>
            <person name="Baker S.E."/>
        </authorList>
    </citation>
    <scope>NUCLEOTIDE SEQUENCE [LARGE SCALE GENOMIC DNA]</scope>
    <source>
        <strain evidence="1 2">CBS 114.80</strain>
    </source>
</reference>
<dbReference type="AlphaFoldDB" id="A0A2V5I5U9"/>